<accession>A0A9X2XBK4</accession>
<keyword evidence="3" id="KW-1185">Reference proteome</keyword>
<proteinExistence type="predicted"/>
<name>A0A9X2XBK4_9HYPH</name>
<dbReference type="InterPro" id="IPR052345">
    <property type="entry name" value="Rad_response_metalloprotease"/>
</dbReference>
<dbReference type="PANTHER" id="PTHR43236">
    <property type="entry name" value="ANTITOXIN HIGA1"/>
    <property type="match status" value="1"/>
</dbReference>
<protein>
    <submittedName>
        <fullName evidence="2">ImmA/IrrE family metallo-endopeptidase</fullName>
    </submittedName>
</protein>
<feature type="domain" description="IrrE N-terminal-like" evidence="1">
    <location>
        <begin position="8"/>
        <end position="125"/>
    </location>
</feature>
<dbReference type="Pfam" id="PF06114">
    <property type="entry name" value="Peptidase_M78"/>
    <property type="match status" value="1"/>
</dbReference>
<evidence type="ECO:0000313" key="2">
    <source>
        <dbReference type="EMBL" id="MCT8991217.1"/>
    </source>
</evidence>
<dbReference type="Proteomes" id="UP001149009">
    <property type="component" value="Unassembled WGS sequence"/>
</dbReference>
<comment type="caution">
    <text evidence="2">The sequence shown here is derived from an EMBL/GenBank/DDBJ whole genome shotgun (WGS) entry which is preliminary data.</text>
</comment>
<evidence type="ECO:0000313" key="3">
    <source>
        <dbReference type="Proteomes" id="UP001149009"/>
    </source>
</evidence>
<dbReference type="AlphaFoldDB" id="A0A9X2XBK4"/>
<organism evidence="2 3">
    <name type="scientific">Chelativorans petroleitrophicus</name>
    <dbReference type="NCBI Taxonomy" id="2975484"/>
    <lineage>
        <taxon>Bacteria</taxon>
        <taxon>Pseudomonadati</taxon>
        <taxon>Pseudomonadota</taxon>
        <taxon>Alphaproteobacteria</taxon>
        <taxon>Hyphomicrobiales</taxon>
        <taxon>Phyllobacteriaceae</taxon>
        <taxon>Chelativorans</taxon>
    </lineage>
</organism>
<dbReference type="PANTHER" id="PTHR43236:SF2">
    <property type="entry name" value="BLL0069 PROTEIN"/>
    <property type="match status" value="1"/>
</dbReference>
<dbReference type="EMBL" id="JAODNV010000013">
    <property type="protein sequence ID" value="MCT8991217.1"/>
    <property type="molecule type" value="Genomic_DNA"/>
</dbReference>
<gene>
    <name evidence="2" type="ORF">NYR54_13100</name>
</gene>
<evidence type="ECO:0000259" key="1">
    <source>
        <dbReference type="Pfam" id="PF06114"/>
    </source>
</evidence>
<dbReference type="Gene3D" id="1.10.10.2910">
    <property type="match status" value="1"/>
</dbReference>
<sequence>MDVEGLAAALGLRVLRLPLEERVSGFLRESAGIWEIGVNSLHHPNRQRFTLAHELGHYLLHRDHAPFEDGLLFRSDAKNAREREANQFAALVLMPDTEFRTALSSGDIDSVARTFGVSKQAAEYRRDSVINSIGID</sequence>
<dbReference type="InterPro" id="IPR010359">
    <property type="entry name" value="IrrE_HExxH"/>
</dbReference>
<reference evidence="2" key="1">
    <citation type="submission" date="2022-08" db="EMBL/GenBank/DDBJ databases">
        <title>Chelativorans sichuanense sp. nov., a paraffin oil-degrading bacterium isolated from a mixture of oil-based drill cuttings and paddy soil.</title>
        <authorList>
            <person name="Yu J."/>
            <person name="Liu H."/>
            <person name="Chen Q."/>
        </authorList>
    </citation>
    <scope>NUCLEOTIDE SEQUENCE</scope>
    <source>
        <strain evidence="2">SCAU 2101</strain>
    </source>
</reference>